<feature type="transmembrane region" description="Helical" evidence="1">
    <location>
        <begin position="35"/>
        <end position="56"/>
    </location>
</feature>
<evidence type="ECO:0000256" key="1">
    <source>
        <dbReference type="SAM" id="Phobius"/>
    </source>
</evidence>
<accession>A0AAE2RRY1</accession>
<dbReference type="RefSeq" id="WP_012058834.1">
    <property type="nucleotide sequence ID" value="NZ_CP073279.1"/>
</dbReference>
<dbReference type="Proteomes" id="UP000631418">
    <property type="component" value="Unassembled WGS sequence"/>
</dbReference>
<organism evidence="3 4">
    <name type="scientific">Clostridium beijerinckii</name>
    <name type="common">Clostridium MP</name>
    <dbReference type="NCBI Taxonomy" id="1520"/>
    <lineage>
        <taxon>Bacteria</taxon>
        <taxon>Bacillati</taxon>
        <taxon>Bacillota</taxon>
        <taxon>Clostridia</taxon>
        <taxon>Eubacteriales</taxon>
        <taxon>Clostridiaceae</taxon>
        <taxon>Clostridium</taxon>
    </lineage>
</organism>
<dbReference type="Pfam" id="PF14317">
    <property type="entry name" value="YcxB"/>
    <property type="match status" value="1"/>
</dbReference>
<name>A0AAE2RRY1_CLOBE</name>
<comment type="caution">
    <text evidence="3">The sequence shown here is derived from an EMBL/GenBank/DDBJ whole genome shotgun (WGS) entry which is preliminary data.</text>
</comment>
<protein>
    <submittedName>
        <fullName evidence="3">YcxB family protein</fullName>
    </submittedName>
</protein>
<keyword evidence="1" id="KW-0812">Transmembrane</keyword>
<dbReference type="InterPro" id="IPR025588">
    <property type="entry name" value="YcxB-like_C"/>
</dbReference>
<feature type="domain" description="YcxB-like C-terminal" evidence="2">
    <location>
        <begin position="125"/>
        <end position="181"/>
    </location>
</feature>
<dbReference type="AlphaFoldDB" id="A0AAE2RRY1"/>
<evidence type="ECO:0000313" key="4">
    <source>
        <dbReference type="Proteomes" id="UP000631418"/>
    </source>
</evidence>
<proteinExistence type="predicted"/>
<evidence type="ECO:0000259" key="2">
    <source>
        <dbReference type="Pfam" id="PF14317"/>
    </source>
</evidence>
<sequence>MEIEFREKKKYCKDADMYIFDIRNTKERKLEVRKIIKIILIIEVVACVIAFHSGILLSGRTNHVNISLLSFAFTALIMTLGVMIGFFILNKIGFDFAETIGRSSLKRIGGKNSEKYVDADVNIVFNDDKLIWTRAAKQLEIEYEEIKKVEETDEYIYILINTQSVIWIPKEAFISTEERGNFLNYVNLKIHPK</sequence>
<keyword evidence="1" id="KW-1133">Transmembrane helix</keyword>
<keyword evidence="1" id="KW-0472">Membrane</keyword>
<feature type="transmembrane region" description="Helical" evidence="1">
    <location>
        <begin position="68"/>
        <end position="89"/>
    </location>
</feature>
<reference evidence="3" key="1">
    <citation type="submission" date="2020-11" db="EMBL/GenBank/DDBJ databases">
        <authorList>
            <person name="Thieme N."/>
            <person name="Liebl W."/>
            <person name="Zverlov V."/>
        </authorList>
    </citation>
    <scope>NUCLEOTIDE SEQUENCE</scope>
    <source>
        <strain evidence="3">NT08</strain>
    </source>
</reference>
<gene>
    <name evidence="3" type="ORF">IS491_18385</name>
</gene>
<dbReference type="EMBL" id="JADOEF010000001">
    <property type="protein sequence ID" value="MBF7810590.1"/>
    <property type="molecule type" value="Genomic_DNA"/>
</dbReference>
<evidence type="ECO:0000313" key="3">
    <source>
        <dbReference type="EMBL" id="MBF7810590.1"/>
    </source>
</evidence>